<feature type="compositionally biased region" description="Basic and acidic residues" evidence="5">
    <location>
        <begin position="16"/>
        <end position="29"/>
    </location>
</feature>
<evidence type="ECO:0000313" key="8">
    <source>
        <dbReference type="Proteomes" id="UP000701853"/>
    </source>
</evidence>
<comment type="caution">
    <text evidence="7">The sequence shown here is derived from an EMBL/GenBank/DDBJ whole genome shotgun (WGS) entry which is preliminary data.</text>
</comment>
<dbReference type="GO" id="GO:0046983">
    <property type="term" value="F:protein dimerization activity"/>
    <property type="evidence" value="ECO:0007669"/>
    <property type="project" value="InterPro"/>
</dbReference>
<keyword evidence="2" id="KW-0805">Transcription regulation</keyword>
<evidence type="ECO:0000256" key="4">
    <source>
        <dbReference type="ARBA" id="ARBA00023242"/>
    </source>
</evidence>
<keyword evidence="4" id="KW-0539">Nucleus</keyword>
<feature type="compositionally biased region" description="Polar residues" evidence="5">
    <location>
        <begin position="113"/>
        <end position="123"/>
    </location>
</feature>
<dbReference type="PANTHER" id="PTHR46807">
    <property type="entry name" value="TRANSCRIPTION FACTOR PIF3"/>
    <property type="match status" value="1"/>
</dbReference>
<dbReference type="EMBL" id="JAHUZN010000002">
    <property type="protein sequence ID" value="KAG8500621.1"/>
    <property type="molecule type" value="Genomic_DNA"/>
</dbReference>
<dbReference type="PROSITE" id="PS50888">
    <property type="entry name" value="BHLH"/>
    <property type="match status" value="1"/>
</dbReference>
<dbReference type="PANTHER" id="PTHR46807:SF1">
    <property type="entry name" value="TRANSCRIPTION FACTOR PIF3"/>
    <property type="match status" value="1"/>
</dbReference>
<dbReference type="SMART" id="SM00353">
    <property type="entry name" value="HLH"/>
    <property type="match status" value="1"/>
</dbReference>
<feature type="region of interest" description="Disordered" evidence="5">
    <location>
        <begin position="111"/>
        <end position="132"/>
    </location>
</feature>
<evidence type="ECO:0000256" key="5">
    <source>
        <dbReference type="SAM" id="MobiDB-lite"/>
    </source>
</evidence>
<dbReference type="OrthoDB" id="968262at2759"/>
<keyword evidence="3" id="KW-0804">Transcription</keyword>
<reference evidence="7 8" key="1">
    <citation type="journal article" date="2021" name="bioRxiv">
        <title>The Gossypium anomalum genome as a resource for cotton improvement and evolutionary analysis of hybrid incompatibility.</title>
        <authorList>
            <person name="Grover C.E."/>
            <person name="Yuan D."/>
            <person name="Arick M.A."/>
            <person name="Miller E.R."/>
            <person name="Hu G."/>
            <person name="Peterson D.G."/>
            <person name="Wendel J.F."/>
            <person name="Udall J.A."/>
        </authorList>
    </citation>
    <scope>NUCLEOTIDE SEQUENCE [LARGE SCALE GENOMIC DNA]</scope>
    <source>
        <strain evidence="7">JFW-Udall</strain>
        <tissue evidence="7">Leaf</tissue>
    </source>
</reference>
<proteinExistence type="predicted"/>
<comment type="subcellular location">
    <subcellularLocation>
        <location evidence="1">Nucleus</location>
    </subcellularLocation>
</comment>
<dbReference type="InterPro" id="IPR036638">
    <property type="entry name" value="HLH_DNA-bd_sf"/>
</dbReference>
<feature type="compositionally biased region" description="Polar residues" evidence="5">
    <location>
        <begin position="1"/>
        <end position="15"/>
    </location>
</feature>
<dbReference type="GO" id="GO:0010017">
    <property type="term" value="P:red or far-red light signaling pathway"/>
    <property type="evidence" value="ECO:0007669"/>
    <property type="project" value="UniProtKB-ARBA"/>
</dbReference>
<name>A0A8J5Z5M8_9ROSI</name>
<dbReference type="GO" id="GO:0005634">
    <property type="term" value="C:nucleus"/>
    <property type="evidence" value="ECO:0007669"/>
    <property type="project" value="UniProtKB-SubCell"/>
</dbReference>
<dbReference type="Pfam" id="PF00010">
    <property type="entry name" value="HLH"/>
    <property type="match status" value="1"/>
</dbReference>
<evidence type="ECO:0000256" key="1">
    <source>
        <dbReference type="ARBA" id="ARBA00004123"/>
    </source>
</evidence>
<dbReference type="Gene3D" id="4.10.280.10">
    <property type="entry name" value="Helix-loop-helix DNA-binding domain"/>
    <property type="match status" value="1"/>
</dbReference>
<dbReference type="InterPro" id="IPR011598">
    <property type="entry name" value="bHLH_dom"/>
</dbReference>
<accession>A0A8J5Z5M8</accession>
<dbReference type="GO" id="GO:0003700">
    <property type="term" value="F:DNA-binding transcription factor activity"/>
    <property type="evidence" value="ECO:0007669"/>
    <property type="project" value="InterPro"/>
</dbReference>
<evidence type="ECO:0000313" key="7">
    <source>
        <dbReference type="EMBL" id="KAG8500621.1"/>
    </source>
</evidence>
<organism evidence="7 8">
    <name type="scientific">Gossypium anomalum</name>
    <dbReference type="NCBI Taxonomy" id="47600"/>
    <lineage>
        <taxon>Eukaryota</taxon>
        <taxon>Viridiplantae</taxon>
        <taxon>Streptophyta</taxon>
        <taxon>Embryophyta</taxon>
        <taxon>Tracheophyta</taxon>
        <taxon>Spermatophyta</taxon>
        <taxon>Magnoliopsida</taxon>
        <taxon>eudicotyledons</taxon>
        <taxon>Gunneridae</taxon>
        <taxon>Pentapetalae</taxon>
        <taxon>rosids</taxon>
        <taxon>malvids</taxon>
        <taxon>Malvales</taxon>
        <taxon>Malvaceae</taxon>
        <taxon>Malvoideae</taxon>
        <taxon>Gossypium</taxon>
    </lineage>
</organism>
<evidence type="ECO:0000256" key="2">
    <source>
        <dbReference type="ARBA" id="ARBA00023015"/>
    </source>
</evidence>
<feature type="domain" description="BHLH" evidence="6">
    <location>
        <begin position="127"/>
        <end position="193"/>
    </location>
</feature>
<dbReference type="AlphaFoldDB" id="A0A8J5Z5M8"/>
<feature type="region of interest" description="Disordered" evidence="5">
    <location>
        <begin position="1"/>
        <end position="29"/>
    </location>
</feature>
<evidence type="ECO:0000259" key="6">
    <source>
        <dbReference type="PROSITE" id="PS50888"/>
    </source>
</evidence>
<gene>
    <name evidence="7" type="ORF">CXB51_004213</name>
</gene>
<keyword evidence="8" id="KW-1185">Reference proteome</keyword>
<dbReference type="Proteomes" id="UP000701853">
    <property type="component" value="Chromosome 2"/>
</dbReference>
<protein>
    <recommendedName>
        <fullName evidence="6">BHLH domain-containing protein</fullName>
    </recommendedName>
</protein>
<dbReference type="InterPro" id="IPR044273">
    <property type="entry name" value="PIF3-like"/>
</dbReference>
<evidence type="ECO:0000256" key="3">
    <source>
        <dbReference type="ARBA" id="ARBA00023163"/>
    </source>
</evidence>
<sequence>MDPQTSVSDFISNISGHKDVGESSQNHGDEVLPHSLTIAALVGQDDYFQNVFVMSSSFQTHPINQNPQGIEFPEEISLEPDSGQSNQRKRKLFELENSKCLQQYEVAGVSQGLERNQNEQQQPKQKRRGKLHTISERRRRERIRGKIQALQELIPNCNKSNGRNTGVLEIPSFFVAWDKASILDDAINCIKSLKVQVEMMSMARGAFYQVPYMSQAVMHMKAGMVGMCFSFGLPTMPAASPFSEPAGPGTKNLGLPLLQMPFFHSQLPLPAAATTTMLPNYLSPAALFYYSSQGEAVDTQNIVSTTSIDCQQIPITIQSHDNSFLGEDYLASSSPSKLPSSYQ</sequence>
<dbReference type="SUPFAM" id="SSF47459">
    <property type="entry name" value="HLH, helix-loop-helix DNA-binding domain"/>
    <property type="match status" value="1"/>
</dbReference>